<dbReference type="Pfam" id="PF04101">
    <property type="entry name" value="Glyco_tran_28_C"/>
    <property type="match status" value="1"/>
</dbReference>
<comment type="caution">
    <text evidence="13">The sequence shown here is derived from an EMBL/GenBank/DDBJ whole genome shotgun (WGS) entry which is preliminary data.</text>
</comment>
<evidence type="ECO:0000313" key="14">
    <source>
        <dbReference type="Proteomes" id="UP000473648"/>
    </source>
</evidence>
<evidence type="ECO:0000256" key="4">
    <source>
        <dbReference type="ARBA" id="ARBA00022679"/>
    </source>
</evidence>
<dbReference type="PANTHER" id="PTHR21015:SF22">
    <property type="entry name" value="GLYCOSYLTRANSFERASE"/>
    <property type="match status" value="1"/>
</dbReference>
<feature type="domain" description="Glycosyl transferase family 28 C-terminal" evidence="12">
    <location>
        <begin position="188"/>
        <end position="362"/>
    </location>
</feature>
<evidence type="ECO:0000256" key="5">
    <source>
        <dbReference type="ARBA" id="ARBA00022960"/>
    </source>
</evidence>
<evidence type="ECO:0000256" key="10">
    <source>
        <dbReference type="HAMAP-Rule" id="MF_00033"/>
    </source>
</evidence>
<keyword evidence="6 10" id="KW-0573">Peptidoglycan synthesis</keyword>
<dbReference type="Gene3D" id="3.40.50.2000">
    <property type="entry name" value="Glycogen Phosphorylase B"/>
    <property type="match status" value="2"/>
</dbReference>
<evidence type="ECO:0000256" key="8">
    <source>
        <dbReference type="ARBA" id="ARBA00023306"/>
    </source>
</evidence>
<gene>
    <name evidence="10 13" type="primary">murG</name>
    <name evidence="13" type="ORF">FRC53_04205</name>
</gene>
<dbReference type="GO" id="GO:0051301">
    <property type="term" value="P:cell division"/>
    <property type="evidence" value="ECO:0007669"/>
    <property type="project" value="UniProtKB-KW"/>
</dbReference>
<feature type="binding site" evidence="10">
    <location>
        <position position="165"/>
    </location>
    <ligand>
        <name>UDP-N-acetyl-alpha-D-glucosamine</name>
        <dbReference type="ChEBI" id="CHEBI:57705"/>
    </ligand>
</feature>
<evidence type="ECO:0000256" key="7">
    <source>
        <dbReference type="ARBA" id="ARBA00023136"/>
    </source>
</evidence>
<dbReference type="GO" id="GO:0008360">
    <property type="term" value="P:regulation of cell shape"/>
    <property type="evidence" value="ECO:0007669"/>
    <property type="project" value="UniProtKB-KW"/>
</dbReference>
<dbReference type="UniPathway" id="UPA00219"/>
<keyword evidence="5 10" id="KW-0133">Cell shape</keyword>
<name>A0A6L5GRC4_9FIRM</name>
<feature type="binding site" evidence="10">
    <location>
        <position position="195"/>
    </location>
    <ligand>
        <name>UDP-N-acetyl-alpha-D-glucosamine</name>
        <dbReference type="ChEBI" id="CHEBI:57705"/>
    </ligand>
</feature>
<dbReference type="GO" id="GO:0071555">
    <property type="term" value="P:cell wall organization"/>
    <property type="evidence" value="ECO:0007669"/>
    <property type="project" value="UniProtKB-KW"/>
</dbReference>
<sequence length="373" mass="40281">MTTVFIAAGGTGGHIYPGLAIAACLKKRMPDVKIVFIGSHVGMEKNIVPRYGYPMEFINASGFQRGFVKKVIAAKNLLKSARDSRKLLNRYKPALVIGTGGFTSGIILREAAKKGIPTLIHEQNAFPGKSNRWAAQKADTVCLTFNEAAKYFPAKKTVLCGNPVRDAFKNVDRAAMRQKMKLAPGEKMVLAMGGSQGAAAINRAMQTVMKEWGGREDIQIYQITGPKQIDTVCAALDEAGIVYDKEYFGPTHCHAIAYSNEMEMLMGAADVIIGRSGASSICEMAASGTPSILIPYPYAAGDHQRFNAMAMQNAGAAEVIDEDDLSGERLLKELSALLDDPAHLKAMSENAKAYAKIDADERIVDQAVALMQQ</sequence>
<keyword evidence="4 10" id="KW-0808">Transferase</keyword>
<evidence type="ECO:0000256" key="2">
    <source>
        <dbReference type="ARBA" id="ARBA00022618"/>
    </source>
</evidence>
<keyword evidence="8 10" id="KW-0131">Cell cycle</keyword>
<dbReference type="AlphaFoldDB" id="A0A6L5GRC4"/>
<keyword evidence="1 10" id="KW-1003">Cell membrane</keyword>
<keyword evidence="3 10" id="KW-0328">Glycosyltransferase</keyword>
<keyword evidence="14" id="KW-1185">Reference proteome</keyword>
<keyword evidence="2 10" id="KW-0132">Cell division</keyword>
<dbReference type="HAMAP" id="MF_00033">
    <property type="entry name" value="MurG"/>
    <property type="match status" value="1"/>
</dbReference>
<dbReference type="GO" id="GO:0009252">
    <property type="term" value="P:peptidoglycan biosynthetic process"/>
    <property type="evidence" value="ECO:0007669"/>
    <property type="project" value="UniProtKB-UniRule"/>
</dbReference>
<evidence type="ECO:0000259" key="12">
    <source>
        <dbReference type="Pfam" id="PF04101"/>
    </source>
</evidence>
<comment type="pathway">
    <text evidence="10">Cell wall biogenesis; peptidoglycan biosynthesis.</text>
</comment>
<keyword evidence="7 10" id="KW-0472">Membrane</keyword>
<feature type="domain" description="Glycosyltransferase family 28 N-terminal" evidence="11">
    <location>
        <begin position="4"/>
        <end position="141"/>
    </location>
</feature>
<comment type="catalytic activity">
    <reaction evidence="10">
        <text>di-trans,octa-cis-undecaprenyl diphospho-N-acetyl-alpha-D-muramoyl-L-alanyl-D-glutamyl-meso-2,6-diaminopimeloyl-D-alanyl-D-alanine + UDP-N-acetyl-alpha-D-glucosamine = di-trans,octa-cis-undecaprenyl diphospho-[N-acetyl-alpha-D-glucosaminyl-(1-&gt;4)]-N-acetyl-alpha-D-muramoyl-L-alanyl-D-glutamyl-meso-2,6-diaminopimeloyl-D-alanyl-D-alanine + UDP + H(+)</text>
        <dbReference type="Rhea" id="RHEA:31227"/>
        <dbReference type="ChEBI" id="CHEBI:15378"/>
        <dbReference type="ChEBI" id="CHEBI:57705"/>
        <dbReference type="ChEBI" id="CHEBI:58223"/>
        <dbReference type="ChEBI" id="CHEBI:61387"/>
        <dbReference type="ChEBI" id="CHEBI:61388"/>
        <dbReference type="EC" id="2.4.1.227"/>
    </reaction>
</comment>
<dbReference type="PANTHER" id="PTHR21015">
    <property type="entry name" value="UDP-N-ACETYLGLUCOSAMINE--N-ACETYLMURAMYL-(PENTAPEPTIDE) PYROPHOSPHORYL-UNDECAPRENOL N-ACETYLGLUCOSAMINE TRANSFERASE 1"/>
    <property type="match status" value="1"/>
</dbReference>
<keyword evidence="9 10" id="KW-0961">Cell wall biogenesis/degradation</keyword>
<proteinExistence type="inferred from homology"/>
<feature type="binding site" evidence="10">
    <location>
        <position position="304"/>
    </location>
    <ligand>
        <name>UDP-N-acetyl-alpha-D-glucosamine</name>
        <dbReference type="ChEBI" id="CHEBI:57705"/>
    </ligand>
</feature>
<dbReference type="GO" id="GO:0050511">
    <property type="term" value="F:undecaprenyldiphospho-muramoylpentapeptide beta-N-acetylglucosaminyltransferase activity"/>
    <property type="evidence" value="ECO:0007669"/>
    <property type="project" value="UniProtKB-UniRule"/>
</dbReference>
<organism evidence="13 14">
    <name type="scientific">Candidatus Pseudoramibacter fermentans</name>
    <dbReference type="NCBI Taxonomy" id="2594427"/>
    <lineage>
        <taxon>Bacteria</taxon>
        <taxon>Bacillati</taxon>
        <taxon>Bacillota</taxon>
        <taxon>Clostridia</taxon>
        <taxon>Eubacteriales</taxon>
        <taxon>Eubacteriaceae</taxon>
        <taxon>Pseudoramibacter</taxon>
    </lineage>
</organism>
<dbReference type="InterPro" id="IPR004276">
    <property type="entry name" value="GlycoTrans_28_N"/>
</dbReference>
<dbReference type="InterPro" id="IPR007235">
    <property type="entry name" value="Glyco_trans_28_C"/>
</dbReference>
<dbReference type="NCBIfam" id="TIGR01133">
    <property type="entry name" value="murG"/>
    <property type="match status" value="1"/>
</dbReference>
<dbReference type="GO" id="GO:0005886">
    <property type="term" value="C:plasma membrane"/>
    <property type="evidence" value="ECO:0007669"/>
    <property type="project" value="UniProtKB-SubCell"/>
</dbReference>
<evidence type="ECO:0000256" key="9">
    <source>
        <dbReference type="ARBA" id="ARBA00023316"/>
    </source>
</evidence>
<evidence type="ECO:0000256" key="6">
    <source>
        <dbReference type="ARBA" id="ARBA00022984"/>
    </source>
</evidence>
<comment type="caution">
    <text evidence="10">Lacks conserved residue(s) required for the propagation of feature annotation.</text>
</comment>
<evidence type="ECO:0000259" key="11">
    <source>
        <dbReference type="Pfam" id="PF03033"/>
    </source>
</evidence>
<dbReference type="Pfam" id="PF03033">
    <property type="entry name" value="Glyco_transf_28"/>
    <property type="match status" value="1"/>
</dbReference>
<dbReference type="SUPFAM" id="SSF53756">
    <property type="entry name" value="UDP-Glycosyltransferase/glycogen phosphorylase"/>
    <property type="match status" value="1"/>
</dbReference>
<dbReference type="EMBL" id="VOGB01000004">
    <property type="protein sequence ID" value="MQM72622.1"/>
    <property type="molecule type" value="Genomic_DNA"/>
</dbReference>
<evidence type="ECO:0000256" key="1">
    <source>
        <dbReference type="ARBA" id="ARBA00022475"/>
    </source>
</evidence>
<accession>A0A6L5GRC4</accession>
<evidence type="ECO:0000256" key="3">
    <source>
        <dbReference type="ARBA" id="ARBA00022676"/>
    </source>
</evidence>
<comment type="subcellular location">
    <subcellularLocation>
        <location evidence="10">Cell membrane</location>
        <topology evidence="10">Peripheral membrane protein</topology>
        <orientation evidence="10">Cytoplasmic side</orientation>
    </subcellularLocation>
</comment>
<comment type="similarity">
    <text evidence="10">Belongs to the glycosyltransferase 28 family. MurG subfamily.</text>
</comment>
<feature type="binding site" evidence="10">
    <location>
        <begin position="11"/>
        <end position="13"/>
    </location>
    <ligand>
        <name>UDP-N-acetyl-alpha-D-glucosamine</name>
        <dbReference type="ChEBI" id="CHEBI:57705"/>
    </ligand>
</feature>
<feature type="binding site" evidence="10">
    <location>
        <position position="124"/>
    </location>
    <ligand>
        <name>UDP-N-acetyl-alpha-D-glucosamine</name>
        <dbReference type="ChEBI" id="CHEBI:57705"/>
    </ligand>
</feature>
<dbReference type="EC" id="2.4.1.227" evidence="10"/>
<dbReference type="GO" id="GO:0005975">
    <property type="term" value="P:carbohydrate metabolic process"/>
    <property type="evidence" value="ECO:0007669"/>
    <property type="project" value="InterPro"/>
</dbReference>
<dbReference type="CDD" id="cd03785">
    <property type="entry name" value="GT28_MurG"/>
    <property type="match status" value="1"/>
</dbReference>
<dbReference type="InterPro" id="IPR006009">
    <property type="entry name" value="GlcNAc_MurG"/>
</dbReference>
<comment type="function">
    <text evidence="10">Cell wall formation. Catalyzes the transfer of a GlcNAc subunit on undecaprenyl-pyrophosphoryl-MurNAc-pentapeptide (lipid intermediate I) to form undecaprenyl-pyrophosphoryl-MurNAc-(pentapeptide)GlcNAc (lipid intermediate II).</text>
</comment>
<evidence type="ECO:0000313" key="13">
    <source>
        <dbReference type="EMBL" id="MQM72622.1"/>
    </source>
</evidence>
<dbReference type="Proteomes" id="UP000473648">
    <property type="component" value="Unassembled WGS sequence"/>
</dbReference>
<protein>
    <recommendedName>
        <fullName evidence="10">UDP-N-acetylglucosamine--N-acetylmuramyl-(pentapeptide) pyrophosphoryl-undecaprenol N-acetylglucosamine transferase</fullName>
        <ecNumber evidence="10">2.4.1.227</ecNumber>
    </recommendedName>
    <alternativeName>
        <fullName evidence="10">Undecaprenyl-PP-MurNAc-pentapeptide-UDPGlcNAc GlcNAc transferase</fullName>
    </alternativeName>
</protein>
<reference evidence="13" key="1">
    <citation type="journal article" date="2020" name="Appl. Environ. Microbiol.">
        <title>Medium-Chain Fatty Acid Synthesis by 'Candidatus Weimeria bifida' gen. nov., sp. nov., and 'Candidatus Pseudoramibacter fermentans' sp. nov.</title>
        <authorList>
            <person name="Scarborough M.J."/>
            <person name="Myers K.S."/>
            <person name="Donohue T.J."/>
            <person name="Noguera D.R."/>
        </authorList>
    </citation>
    <scope>NUCLEOTIDE SEQUENCE</scope>
    <source>
        <strain evidence="13">EUB1.1</strain>
    </source>
</reference>